<dbReference type="Proteomes" id="UP000314986">
    <property type="component" value="Unassembled WGS sequence"/>
</dbReference>
<dbReference type="Ensembl" id="ENSCMIT00000008532.1">
    <property type="protein sequence ID" value="ENSCMIP00000008294.1"/>
    <property type="gene ID" value="ENSCMIG00000004450.1"/>
</dbReference>
<name>A0A4W3HF16_CALMI</name>
<reference evidence="1" key="5">
    <citation type="submission" date="2025-09" db="UniProtKB">
        <authorList>
            <consortium name="Ensembl"/>
        </authorList>
    </citation>
    <scope>IDENTIFICATION</scope>
</reference>
<accession>A0A4W3HF16</accession>
<dbReference type="AlphaFoldDB" id="A0A4W3HF16"/>
<evidence type="ECO:0000313" key="1">
    <source>
        <dbReference type="Ensembl" id="ENSCMIP00000008294.1"/>
    </source>
</evidence>
<sequence>LESIQYFNSYSLSFDFLFSHSFALICKTFLGSATHSKGSHRKGHRHHQLNEEQRQRILAQSSNYLDNSHLTDNGYKDSTFETLSLDSSDSMETNISACSPDNISSASTSNVAKIEEMERLLKEAQAEKAWLIETKVNYKLLCSSCALRA</sequence>
<keyword evidence="2" id="KW-1185">Reference proteome</keyword>
<dbReference type="GO" id="GO:0070507">
    <property type="term" value="P:regulation of microtubule cytoskeleton organization"/>
    <property type="evidence" value="ECO:0007669"/>
    <property type="project" value="TreeGrafter"/>
</dbReference>
<dbReference type="InterPro" id="IPR052212">
    <property type="entry name" value="PH-like_domain"/>
</dbReference>
<evidence type="ECO:0000313" key="2">
    <source>
        <dbReference type="Proteomes" id="UP000314986"/>
    </source>
</evidence>
<dbReference type="PANTHER" id="PTHR12156">
    <property type="entry name" value="PLECKSTRIN HOMOLOGY-LIKE DOMAIN, FAMILY B, MEMBER 3"/>
    <property type="match status" value="1"/>
</dbReference>
<dbReference type="PANTHER" id="PTHR12156:SF21">
    <property type="entry name" value="PLECKSTRIN HOMOLOGY-LIKE DOMAIN FAMILY B MEMBER 2"/>
    <property type="match status" value="1"/>
</dbReference>
<dbReference type="GO" id="GO:0045180">
    <property type="term" value="C:basal cortex"/>
    <property type="evidence" value="ECO:0007669"/>
    <property type="project" value="TreeGrafter"/>
</dbReference>
<reference evidence="2" key="1">
    <citation type="journal article" date="2006" name="Science">
        <title>Ancient noncoding elements conserved in the human genome.</title>
        <authorList>
            <person name="Venkatesh B."/>
            <person name="Kirkness E.F."/>
            <person name="Loh Y.H."/>
            <person name="Halpern A.L."/>
            <person name="Lee A.P."/>
            <person name="Johnson J."/>
            <person name="Dandona N."/>
            <person name="Viswanathan L.D."/>
            <person name="Tay A."/>
            <person name="Venter J.C."/>
            <person name="Strausberg R.L."/>
            <person name="Brenner S."/>
        </authorList>
    </citation>
    <scope>NUCLEOTIDE SEQUENCE [LARGE SCALE GENOMIC DNA]</scope>
</reference>
<dbReference type="GeneTree" id="ENSGT00940000156371"/>
<reference evidence="2" key="2">
    <citation type="journal article" date="2007" name="PLoS Biol.">
        <title>Survey sequencing and comparative analysis of the elephant shark (Callorhinchus milii) genome.</title>
        <authorList>
            <person name="Venkatesh B."/>
            <person name="Kirkness E.F."/>
            <person name="Loh Y.H."/>
            <person name="Halpern A.L."/>
            <person name="Lee A.P."/>
            <person name="Johnson J."/>
            <person name="Dandona N."/>
            <person name="Viswanathan L.D."/>
            <person name="Tay A."/>
            <person name="Venter J.C."/>
            <person name="Strausberg R.L."/>
            <person name="Brenner S."/>
        </authorList>
    </citation>
    <scope>NUCLEOTIDE SEQUENCE [LARGE SCALE GENOMIC DNA]</scope>
</reference>
<gene>
    <name evidence="1" type="primary">phldb2b</name>
</gene>
<organism evidence="1 2">
    <name type="scientific">Callorhinchus milii</name>
    <name type="common">Ghost shark</name>
    <dbReference type="NCBI Taxonomy" id="7868"/>
    <lineage>
        <taxon>Eukaryota</taxon>
        <taxon>Metazoa</taxon>
        <taxon>Chordata</taxon>
        <taxon>Craniata</taxon>
        <taxon>Vertebrata</taxon>
        <taxon>Chondrichthyes</taxon>
        <taxon>Holocephali</taxon>
        <taxon>Chimaeriformes</taxon>
        <taxon>Callorhinchidae</taxon>
        <taxon>Callorhinchus</taxon>
    </lineage>
</organism>
<reference evidence="2" key="3">
    <citation type="journal article" date="2014" name="Nature">
        <title>Elephant shark genome provides unique insights into gnathostome evolution.</title>
        <authorList>
            <consortium name="International Elephant Shark Genome Sequencing Consortium"/>
            <person name="Venkatesh B."/>
            <person name="Lee A.P."/>
            <person name="Ravi V."/>
            <person name="Maurya A.K."/>
            <person name="Lian M.M."/>
            <person name="Swann J.B."/>
            <person name="Ohta Y."/>
            <person name="Flajnik M.F."/>
            <person name="Sutoh Y."/>
            <person name="Kasahara M."/>
            <person name="Hoon S."/>
            <person name="Gangu V."/>
            <person name="Roy S.W."/>
            <person name="Irimia M."/>
            <person name="Korzh V."/>
            <person name="Kondrychyn I."/>
            <person name="Lim Z.W."/>
            <person name="Tay B.H."/>
            <person name="Tohari S."/>
            <person name="Kong K.W."/>
            <person name="Ho S."/>
            <person name="Lorente-Galdos B."/>
            <person name="Quilez J."/>
            <person name="Marques-Bonet T."/>
            <person name="Raney B.J."/>
            <person name="Ingham P.W."/>
            <person name="Tay A."/>
            <person name="Hillier L.W."/>
            <person name="Minx P."/>
            <person name="Boehm T."/>
            <person name="Wilson R.K."/>
            <person name="Brenner S."/>
            <person name="Warren W.C."/>
        </authorList>
    </citation>
    <scope>NUCLEOTIDE SEQUENCE [LARGE SCALE GENOMIC DNA]</scope>
</reference>
<proteinExistence type="predicted"/>
<protein>
    <submittedName>
        <fullName evidence="1">Uncharacterized protein</fullName>
    </submittedName>
</protein>
<reference evidence="1" key="4">
    <citation type="submission" date="2025-08" db="UniProtKB">
        <authorList>
            <consortium name="Ensembl"/>
        </authorList>
    </citation>
    <scope>IDENTIFICATION</scope>
</reference>